<proteinExistence type="predicted"/>
<reference evidence="1 2" key="1">
    <citation type="journal article" date="2016" name="Mol. Biol. Evol.">
        <title>Comparative Genomics of Early-Diverging Mushroom-Forming Fungi Provides Insights into the Origins of Lignocellulose Decay Capabilities.</title>
        <authorList>
            <person name="Nagy L.G."/>
            <person name="Riley R."/>
            <person name="Tritt A."/>
            <person name="Adam C."/>
            <person name="Daum C."/>
            <person name="Floudas D."/>
            <person name="Sun H."/>
            <person name="Yadav J.S."/>
            <person name="Pangilinan J."/>
            <person name="Larsson K.H."/>
            <person name="Matsuura K."/>
            <person name="Barry K."/>
            <person name="Labutti K."/>
            <person name="Kuo R."/>
            <person name="Ohm R.A."/>
            <person name="Bhattacharya S.S."/>
            <person name="Shirouzu T."/>
            <person name="Yoshinaga Y."/>
            <person name="Martin F.M."/>
            <person name="Grigoriev I.V."/>
            <person name="Hibbett D.S."/>
        </authorList>
    </citation>
    <scope>NUCLEOTIDE SEQUENCE [LARGE SCALE GENOMIC DNA]</scope>
    <source>
        <strain evidence="1 2">TUFC12733</strain>
    </source>
</reference>
<keyword evidence="2" id="KW-1185">Reference proteome</keyword>
<sequence>MDSGLFAADGHPTGALILPHTSFVRLRSEYLAHLTRQYAALSVPKAHLPMLRPALNVTLDVREVENRFLNEIAQDRPLLALIQDECIGSVLEEAGMTDAIVKTAIRDWMGDERVDTKVSERWFGGHIGIVIKQSTSVQRIGLSFYPMFPLTFCLSASPISKEDWREDFSLAVVLSFSS</sequence>
<evidence type="ECO:0000313" key="1">
    <source>
        <dbReference type="EMBL" id="KZO91173.1"/>
    </source>
</evidence>
<dbReference type="OrthoDB" id="79252at2759"/>
<organism evidence="1 2">
    <name type="scientific">Calocera viscosa (strain TUFC12733)</name>
    <dbReference type="NCBI Taxonomy" id="1330018"/>
    <lineage>
        <taxon>Eukaryota</taxon>
        <taxon>Fungi</taxon>
        <taxon>Dikarya</taxon>
        <taxon>Basidiomycota</taxon>
        <taxon>Agaricomycotina</taxon>
        <taxon>Dacrymycetes</taxon>
        <taxon>Dacrymycetales</taxon>
        <taxon>Dacrymycetaceae</taxon>
        <taxon>Calocera</taxon>
    </lineage>
</organism>
<dbReference type="Proteomes" id="UP000076738">
    <property type="component" value="Unassembled WGS sequence"/>
</dbReference>
<dbReference type="EMBL" id="KV417327">
    <property type="protein sequence ID" value="KZO91173.1"/>
    <property type="molecule type" value="Genomic_DNA"/>
</dbReference>
<protein>
    <submittedName>
        <fullName evidence="1">Uncharacterized protein</fullName>
    </submittedName>
</protein>
<dbReference type="AlphaFoldDB" id="A0A167H2X7"/>
<accession>A0A167H2X7</accession>
<gene>
    <name evidence="1" type="ORF">CALVIDRAFT_568444</name>
</gene>
<evidence type="ECO:0000313" key="2">
    <source>
        <dbReference type="Proteomes" id="UP000076738"/>
    </source>
</evidence>
<name>A0A167H2X7_CALVF</name>